<reference evidence="1" key="1">
    <citation type="submission" date="2020-05" db="EMBL/GenBank/DDBJ databases">
        <title>Large-scale comparative analyses of tick genomes elucidate their genetic diversity and vector capacities.</title>
        <authorList>
            <person name="Jia N."/>
            <person name="Wang J."/>
            <person name="Shi W."/>
            <person name="Du L."/>
            <person name="Sun Y."/>
            <person name="Zhan W."/>
            <person name="Jiang J."/>
            <person name="Wang Q."/>
            <person name="Zhang B."/>
            <person name="Ji P."/>
            <person name="Sakyi L.B."/>
            <person name="Cui X."/>
            <person name="Yuan T."/>
            <person name="Jiang B."/>
            <person name="Yang W."/>
            <person name="Lam T.T.-Y."/>
            <person name="Chang Q."/>
            <person name="Ding S."/>
            <person name="Wang X."/>
            <person name="Zhu J."/>
            <person name="Ruan X."/>
            <person name="Zhao L."/>
            <person name="Wei J."/>
            <person name="Que T."/>
            <person name="Du C."/>
            <person name="Cheng J."/>
            <person name="Dai P."/>
            <person name="Han X."/>
            <person name="Huang E."/>
            <person name="Gao Y."/>
            <person name="Liu J."/>
            <person name="Shao H."/>
            <person name="Ye R."/>
            <person name="Li L."/>
            <person name="Wei W."/>
            <person name="Wang X."/>
            <person name="Wang C."/>
            <person name="Yang T."/>
            <person name="Huo Q."/>
            <person name="Li W."/>
            <person name="Guo W."/>
            <person name="Chen H."/>
            <person name="Zhou L."/>
            <person name="Ni X."/>
            <person name="Tian J."/>
            <person name="Zhou Y."/>
            <person name="Sheng Y."/>
            <person name="Liu T."/>
            <person name="Pan Y."/>
            <person name="Xia L."/>
            <person name="Li J."/>
            <person name="Zhao F."/>
            <person name="Cao W."/>
        </authorList>
    </citation>
    <scope>NUCLEOTIDE SEQUENCE</scope>
    <source>
        <strain evidence="1">Dsil-2018</strain>
    </source>
</reference>
<protein>
    <submittedName>
        <fullName evidence="1">Uncharacterized protein</fullName>
    </submittedName>
</protein>
<dbReference type="EMBL" id="CM023471">
    <property type="protein sequence ID" value="KAH7965912.1"/>
    <property type="molecule type" value="Genomic_DNA"/>
</dbReference>
<accession>A0ACB8DCL3</accession>
<dbReference type="Proteomes" id="UP000821865">
    <property type="component" value="Chromosome 2"/>
</dbReference>
<gene>
    <name evidence="1" type="ORF">HPB49_012127</name>
</gene>
<organism evidence="1 2">
    <name type="scientific">Dermacentor silvarum</name>
    <name type="common">Tick</name>
    <dbReference type="NCBI Taxonomy" id="543639"/>
    <lineage>
        <taxon>Eukaryota</taxon>
        <taxon>Metazoa</taxon>
        <taxon>Ecdysozoa</taxon>
        <taxon>Arthropoda</taxon>
        <taxon>Chelicerata</taxon>
        <taxon>Arachnida</taxon>
        <taxon>Acari</taxon>
        <taxon>Parasitiformes</taxon>
        <taxon>Ixodida</taxon>
        <taxon>Ixodoidea</taxon>
        <taxon>Ixodidae</taxon>
        <taxon>Rhipicephalinae</taxon>
        <taxon>Dermacentor</taxon>
    </lineage>
</organism>
<sequence length="226" mass="24460">MRFSVTVAFLAAALCSCLLVGGTSPALTRRQQNQPSHDTLWQSLTRYSPIALALSLMALPLLPLVFTGPATLAGTGHAINALNLNPGMLMKRSAESSQLSPSKSAAASHPASSLFSSAPAMVALMTRFDEVLQKYDVTEPDCRLRLACELHRDGLSPQAATIADRLVRLFGVEQRIERSSFGPGTKTMVRELLKAARHGLGRKDCAHIYSRCPYAPRDMLKSRVQG</sequence>
<keyword evidence="2" id="KW-1185">Reference proteome</keyword>
<comment type="caution">
    <text evidence="1">The sequence shown here is derived from an EMBL/GenBank/DDBJ whole genome shotgun (WGS) entry which is preliminary data.</text>
</comment>
<name>A0ACB8DCL3_DERSI</name>
<proteinExistence type="predicted"/>
<evidence type="ECO:0000313" key="2">
    <source>
        <dbReference type="Proteomes" id="UP000821865"/>
    </source>
</evidence>
<evidence type="ECO:0000313" key="1">
    <source>
        <dbReference type="EMBL" id="KAH7965912.1"/>
    </source>
</evidence>